<dbReference type="AlphaFoldDB" id="C0G9Y0"/>
<reference evidence="14 15" key="1">
    <citation type="submission" date="2009-03" db="EMBL/GenBank/DDBJ databases">
        <authorList>
            <person name="Setubal J.C."/>
            <person name="Boyle S."/>
            <person name="Crasta O.R."/>
            <person name="Gillespie J.J."/>
            <person name="Kenyon R.W."/>
            <person name="Lu J."/>
            <person name="Mane S."/>
            <person name="Nagrani S."/>
            <person name="Shallom J.M."/>
            <person name="Shallom S."/>
            <person name="Shukla M."/>
            <person name="Snyder E.E."/>
            <person name="Sobral B.W."/>
            <person name="Wattam A.R."/>
            <person name="Will R."/>
            <person name="Williams K."/>
            <person name="Yoo H."/>
            <person name="Bruce D.H."/>
            <person name="Detter C."/>
            <person name="Munk C."/>
            <person name="Brettin T.S."/>
            <person name="Ficht T."/>
        </authorList>
    </citation>
    <scope>NUCLEOTIDE SEQUENCE [LARGE SCALE GENOMIC DNA]</scope>
    <source>
        <strain evidence="14 15">Cudo</strain>
    </source>
</reference>
<dbReference type="GO" id="GO:0015833">
    <property type="term" value="P:peptide transport"/>
    <property type="evidence" value="ECO:0007669"/>
    <property type="project" value="UniProtKB-KW"/>
</dbReference>
<comment type="caution">
    <text evidence="14">The sequence shown here is derived from an EMBL/GenBank/DDBJ whole genome shotgun (WGS) entry which is preliminary data.</text>
</comment>
<evidence type="ECO:0000256" key="2">
    <source>
        <dbReference type="ARBA" id="ARBA00005417"/>
    </source>
</evidence>
<proteinExistence type="inferred from homology"/>
<dbReference type="GO" id="GO:0016887">
    <property type="term" value="F:ATP hydrolysis activity"/>
    <property type="evidence" value="ECO:0007669"/>
    <property type="project" value="InterPro"/>
</dbReference>
<keyword evidence="7" id="KW-0067">ATP-binding</keyword>
<dbReference type="CDD" id="cd03257">
    <property type="entry name" value="ABC_NikE_OppD_transporters"/>
    <property type="match status" value="1"/>
</dbReference>
<feature type="domain" description="ABC transporter" evidence="13">
    <location>
        <begin position="34"/>
        <end position="277"/>
    </location>
</feature>
<evidence type="ECO:0000256" key="1">
    <source>
        <dbReference type="ARBA" id="ARBA00004417"/>
    </source>
</evidence>
<dbReference type="Proteomes" id="UP000003678">
    <property type="component" value="Unassembled WGS sequence"/>
</dbReference>
<dbReference type="GO" id="GO:0055085">
    <property type="term" value="P:transmembrane transport"/>
    <property type="evidence" value="ECO:0007669"/>
    <property type="project" value="UniProtKB-ARBA"/>
</dbReference>
<dbReference type="InterPro" id="IPR017871">
    <property type="entry name" value="ABC_transporter-like_CS"/>
</dbReference>
<evidence type="ECO:0000256" key="8">
    <source>
        <dbReference type="ARBA" id="ARBA00022856"/>
    </source>
</evidence>
<dbReference type="NCBIfam" id="TIGR01727">
    <property type="entry name" value="oligo_HPY"/>
    <property type="match status" value="1"/>
</dbReference>
<dbReference type="GO" id="GO:0005524">
    <property type="term" value="F:ATP binding"/>
    <property type="evidence" value="ECO:0007669"/>
    <property type="project" value="UniProtKB-KW"/>
</dbReference>
<dbReference type="Pfam" id="PF08352">
    <property type="entry name" value="oligo_HPY"/>
    <property type="match status" value="1"/>
</dbReference>
<evidence type="ECO:0000256" key="5">
    <source>
        <dbReference type="ARBA" id="ARBA00022519"/>
    </source>
</evidence>
<evidence type="ECO:0000256" key="7">
    <source>
        <dbReference type="ARBA" id="ARBA00022840"/>
    </source>
</evidence>
<evidence type="ECO:0000256" key="9">
    <source>
        <dbReference type="ARBA" id="ARBA00022927"/>
    </source>
</evidence>
<dbReference type="GO" id="GO:0005886">
    <property type="term" value="C:plasma membrane"/>
    <property type="evidence" value="ECO:0007669"/>
    <property type="project" value="UniProtKB-SubCell"/>
</dbReference>
<name>C0G9Y0_9HYPH</name>
<protein>
    <submittedName>
        <fullName evidence="14">ABC transporter related protein</fullName>
    </submittedName>
</protein>
<evidence type="ECO:0000256" key="4">
    <source>
        <dbReference type="ARBA" id="ARBA00022475"/>
    </source>
</evidence>
<keyword evidence="3" id="KW-0813">Transport</keyword>
<dbReference type="FunFam" id="3.40.50.300:FF:000016">
    <property type="entry name" value="Oligopeptide ABC transporter ATP-binding component"/>
    <property type="match status" value="1"/>
</dbReference>
<evidence type="ECO:0000313" key="15">
    <source>
        <dbReference type="Proteomes" id="UP000003678"/>
    </source>
</evidence>
<evidence type="ECO:0000256" key="10">
    <source>
        <dbReference type="ARBA" id="ARBA00022967"/>
    </source>
</evidence>
<keyword evidence="6" id="KW-0547">Nucleotide-binding</keyword>
<evidence type="ECO:0000256" key="6">
    <source>
        <dbReference type="ARBA" id="ARBA00022741"/>
    </source>
</evidence>
<dbReference type="SUPFAM" id="SSF52540">
    <property type="entry name" value="P-loop containing nucleoside triphosphate hydrolases"/>
    <property type="match status" value="1"/>
</dbReference>
<keyword evidence="8" id="KW-0571">Peptide transport</keyword>
<evidence type="ECO:0000313" key="14">
    <source>
        <dbReference type="EMBL" id="EEH13744.1"/>
    </source>
</evidence>
<dbReference type="PROSITE" id="PS00211">
    <property type="entry name" value="ABC_TRANSPORTER_1"/>
    <property type="match status" value="1"/>
</dbReference>
<accession>C0G9Y0</accession>
<keyword evidence="5" id="KW-0997">Cell inner membrane</keyword>
<evidence type="ECO:0000256" key="12">
    <source>
        <dbReference type="ARBA" id="ARBA00025070"/>
    </source>
</evidence>
<dbReference type="PROSITE" id="PS50893">
    <property type="entry name" value="ABC_TRANSPORTER_2"/>
    <property type="match status" value="1"/>
</dbReference>
<evidence type="ECO:0000259" key="13">
    <source>
        <dbReference type="PROSITE" id="PS50893"/>
    </source>
</evidence>
<dbReference type="SMART" id="SM00382">
    <property type="entry name" value="AAA"/>
    <property type="match status" value="1"/>
</dbReference>
<dbReference type="InterPro" id="IPR027417">
    <property type="entry name" value="P-loop_NTPase"/>
</dbReference>
<evidence type="ECO:0000256" key="11">
    <source>
        <dbReference type="ARBA" id="ARBA00023136"/>
    </source>
</evidence>
<evidence type="ECO:0000256" key="3">
    <source>
        <dbReference type="ARBA" id="ARBA00022448"/>
    </source>
</evidence>
<keyword evidence="11" id="KW-0472">Membrane</keyword>
<comment type="similarity">
    <text evidence="2">Belongs to the ABC transporter superfamily.</text>
</comment>
<dbReference type="EMBL" id="ACJD01000006">
    <property type="protein sequence ID" value="EEH13744.1"/>
    <property type="molecule type" value="Genomic_DNA"/>
</dbReference>
<dbReference type="Gene3D" id="3.40.50.300">
    <property type="entry name" value="P-loop containing nucleotide triphosphate hydrolases"/>
    <property type="match status" value="1"/>
</dbReference>
<sequence>MPCGRSAACIRQRTPWQPLHSLAGDRRMTETPLLSVRGLAKHYQTRSATLKILDNVSFDIARGEVVGLVGESGSGKTTIGRSVLRLIEPTAGQIMFDGADVATLSAREMRRQRRRMQYIFQDPFASLSPRMTIGEILMEGLNIQGIGTKAERLERARKALEQVELPPDTINRYAHEFSGGQRQRIGIARALTLEPDFIVADEPVSALDVSIQAQVVNLLRDLQQRLGLTMLFISHDLAVVEYICDRVIVLYLGRIMEIASSEDLYARPQHPYTRALLSAIPSPDPDARTERQILRGDIPSPANPPSGCVFRTRCPMAIDACATTVPQLREVRPGHFKACIRDNI</sequence>
<comment type="function">
    <text evidence="12">Probably part of an ABC transporter complex that could be involved in peptide import. Probably responsible for energy coupling to the transport system.</text>
</comment>
<comment type="subcellular location">
    <subcellularLocation>
        <location evidence="1">Cell inner membrane</location>
        <topology evidence="1">Peripheral membrane protein</topology>
    </subcellularLocation>
</comment>
<dbReference type="PANTHER" id="PTHR43776">
    <property type="entry name" value="TRANSPORT ATP-BINDING PROTEIN"/>
    <property type="match status" value="1"/>
</dbReference>
<keyword evidence="4" id="KW-1003">Cell membrane</keyword>
<dbReference type="PANTHER" id="PTHR43776:SF7">
    <property type="entry name" value="D,D-DIPEPTIDE TRANSPORT ATP-BINDING PROTEIN DDPF-RELATED"/>
    <property type="match status" value="1"/>
</dbReference>
<dbReference type="GO" id="GO:0015031">
    <property type="term" value="P:protein transport"/>
    <property type="evidence" value="ECO:0007669"/>
    <property type="project" value="UniProtKB-KW"/>
</dbReference>
<dbReference type="InterPro" id="IPR050319">
    <property type="entry name" value="ABC_transp_ATP-bind"/>
</dbReference>
<dbReference type="InterPro" id="IPR003593">
    <property type="entry name" value="AAA+_ATPase"/>
</dbReference>
<dbReference type="Pfam" id="PF00005">
    <property type="entry name" value="ABC_tran"/>
    <property type="match status" value="1"/>
</dbReference>
<dbReference type="InterPro" id="IPR003439">
    <property type="entry name" value="ABC_transporter-like_ATP-bd"/>
</dbReference>
<dbReference type="InterPro" id="IPR013563">
    <property type="entry name" value="Oligopep_ABC_C"/>
</dbReference>
<keyword evidence="9" id="KW-0653">Protein transport</keyword>
<organism evidence="14 15">
    <name type="scientific">Brucella ceti str. Cudo</name>
    <dbReference type="NCBI Taxonomy" id="595497"/>
    <lineage>
        <taxon>Bacteria</taxon>
        <taxon>Pseudomonadati</taxon>
        <taxon>Pseudomonadota</taxon>
        <taxon>Alphaproteobacteria</taxon>
        <taxon>Hyphomicrobiales</taxon>
        <taxon>Brucellaceae</taxon>
        <taxon>Brucella/Ochrobactrum group</taxon>
        <taxon>Brucella</taxon>
    </lineage>
</organism>
<keyword evidence="10" id="KW-1278">Translocase</keyword>
<gene>
    <name evidence="14" type="ORF">BCETI_6000717</name>
</gene>